<dbReference type="EMBL" id="LYND01000129">
    <property type="protein sequence ID" value="ODA08481.1"/>
    <property type="molecule type" value="Genomic_DNA"/>
</dbReference>
<name>A0ABX2ZBK3_PAEPO</name>
<keyword evidence="1" id="KW-0812">Transmembrane</keyword>
<feature type="transmembrane region" description="Helical" evidence="1">
    <location>
        <begin position="6"/>
        <end position="25"/>
    </location>
</feature>
<evidence type="ECO:0000313" key="3">
    <source>
        <dbReference type="Proteomes" id="UP000094974"/>
    </source>
</evidence>
<keyword evidence="3" id="KW-1185">Reference proteome</keyword>
<organism evidence="2 3">
    <name type="scientific">Paenibacillus polymyxa</name>
    <name type="common">Bacillus polymyxa</name>
    <dbReference type="NCBI Taxonomy" id="1406"/>
    <lineage>
        <taxon>Bacteria</taxon>
        <taxon>Bacillati</taxon>
        <taxon>Bacillota</taxon>
        <taxon>Bacilli</taxon>
        <taxon>Bacillales</taxon>
        <taxon>Paenibacillaceae</taxon>
        <taxon>Paenibacillus</taxon>
    </lineage>
</organism>
<evidence type="ECO:0000256" key="1">
    <source>
        <dbReference type="SAM" id="Phobius"/>
    </source>
</evidence>
<evidence type="ECO:0008006" key="4">
    <source>
        <dbReference type="Google" id="ProtNLM"/>
    </source>
</evidence>
<proteinExistence type="predicted"/>
<keyword evidence="1" id="KW-0472">Membrane</keyword>
<dbReference type="Gene3D" id="2.40.50.660">
    <property type="match status" value="1"/>
</dbReference>
<keyword evidence="1" id="KW-1133">Transmembrane helix</keyword>
<accession>A0ABX2ZBK3</accession>
<dbReference type="Pfam" id="PF10694">
    <property type="entry name" value="DUF2500"/>
    <property type="match status" value="1"/>
</dbReference>
<dbReference type="Proteomes" id="UP000094974">
    <property type="component" value="Unassembled WGS sequence"/>
</dbReference>
<reference evidence="3" key="1">
    <citation type="submission" date="2016-05" db="EMBL/GenBank/DDBJ databases">
        <title>Whole genome shotgun sequencing of cultured foodborne pathogen.</title>
        <authorList>
            <person name="Zheng J."/>
            <person name="Timme R."/>
            <person name="Allard M."/>
            <person name="Strain E."/>
            <person name="Luo Y."/>
            <person name="Brown E."/>
        </authorList>
    </citation>
    <scope>NUCLEOTIDE SEQUENCE [LARGE SCALE GENOMIC DNA]</scope>
    <source>
        <strain evidence="3">CFSAN034343</strain>
    </source>
</reference>
<evidence type="ECO:0000313" key="2">
    <source>
        <dbReference type="EMBL" id="ODA08481.1"/>
    </source>
</evidence>
<gene>
    <name evidence="2" type="ORF">A7312_03465</name>
</gene>
<comment type="caution">
    <text evidence="2">The sequence shown here is derived from an EMBL/GenBank/DDBJ whole genome shotgun (WGS) entry which is preliminary data.</text>
</comment>
<protein>
    <recommendedName>
        <fullName evidence="4">DUF2500 domain-containing protein</fullName>
    </recommendedName>
</protein>
<dbReference type="InterPro" id="IPR019635">
    <property type="entry name" value="DUF2500"/>
</dbReference>
<sequence length="107" mass="12365">MNYFMGVLILAVVLLAAIFGPIIISSNREHARNLKQPIVERIAKIIDKRVDWTENSSYKWYYITCQFEGTDRKEVRIDENEYGILIVGDEVKVITQGTSEKVERITT</sequence>